<evidence type="ECO:0000313" key="2">
    <source>
        <dbReference type="EMBL" id="KAF6031079.1"/>
    </source>
</evidence>
<dbReference type="AlphaFoldDB" id="A0A7J7JXE5"/>
<evidence type="ECO:0000313" key="3">
    <source>
        <dbReference type="Proteomes" id="UP000593567"/>
    </source>
</evidence>
<keyword evidence="1" id="KW-0472">Membrane</keyword>
<accession>A0A7J7JXE5</accession>
<keyword evidence="1" id="KW-0812">Transmembrane</keyword>
<dbReference type="EMBL" id="VXIV02001639">
    <property type="protein sequence ID" value="KAF6031079.1"/>
    <property type="molecule type" value="Genomic_DNA"/>
</dbReference>
<proteinExistence type="predicted"/>
<evidence type="ECO:0000256" key="1">
    <source>
        <dbReference type="SAM" id="Phobius"/>
    </source>
</evidence>
<reference evidence="2" key="1">
    <citation type="submission" date="2020-06" db="EMBL/GenBank/DDBJ databases">
        <title>Draft genome of Bugula neritina, a colonial animal packing powerful symbionts and potential medicines.</title>
        <authorList>
            <person name="Rayko M."/>
        </authorList>
    </citation>
    <scope>NUCLEOTIDE SEQUENCE [LARGE SCALE GENOMIC DNA]</scope>
    <source>
        <strain evidence="2">Kwan_BN1</strain>
    </source>
</reference>
<keyword evidence="3" id="KW-1185">Reference proteome</keyword>
<feature type="transmembrane region" description="Helical" evidence="1">
    <location>
        <begin position="64"/>
        <end position="84"/>
    </location>
</feature>
<dbReference type="Proteomes" id="UP000593567">
    <property type="component" value="Unassembled WGS sequence"/>
</dbReference>
<comment type="caution">
    <text evidence="2">The sequence shown here is derived from an EMBL/GenBank/DDBJ whole genome shotgun (WGS) entry which is preliminary data.</text>
</comment>
<sequence length="98" mass="11632">MSVSTCQRALANYRNVLTESVEDFFAFQPWKDLKIDETNVTYFEEGRTQCEILRTNMLNFTEKLENVSFCTYISVIHIVLYMYICYTHSTVHVHLLYT</sequence>
<gene>
    <name evidence="2" type="ORF">EB796_010605</name>
</gene>
<keyword evidence="1" id="KW-1133">Transmembrane helix</keyword>
<name>A0A7J7JXE5_BUGNE</name>
<protein>
    <submittedName>
        <fullName evidence="2">Uncharacterized protein</fullName>
    </submittedName>
</protein>
<organism evidence="2 3">
    <name type="scientific">Bugula neritina</name>
    <name type="common">Brown bryozoan</name>
    <name type="synonym">Sertularia neritina</name>
    <dbReference type="NCBI Taxonomy" id="10212"/>
    <lineage>
        <taxon>Eukaryota</taxon>
        <taxon>Metazoa</taxon>
        <taxon>Spiralia</taxon>
        <taxon>Lophotrochozoa</taxon>
        <taxon>Bryozoa</taxon>
        <taxon>Gymnolaemata</taxon>
        <taxon>Cheilostomatida</taxon>
        <taxon>Flustrina</taxon>
        <taxon>Buguloidea</taxon>
        <taxon>Bugulidae</taxon>
        <taxon>Bugula</taxon>
    </lineage>
</organism>